<evidence type="ECO:0000259" key="7">
    <source>
        <dbReference type="PROSITE" id="PS50016"/>
    </source>
</evidence>
<dbReference type="InterPro" id="IPR019787">
    <property type="entry name" value="Znf_PHD-finger"/>
</dbReference>
<proteinExistence type="predicted"/>
<name>A0ABQ7PW36_PLUXY</name>
<reference evidence="8 9" key="1">
    <citation type="submission" date="2021-06" db="EMBL/GenBank/DDBJ databases">
        <title>A haploid diamondback moth (Plutella xylostella L.) genome assembly resolves 31 chromosomes and identifies a diamide resistance mutation.</title>
        <authorList>
            <person name="Ward C.M."/>
            <person name="Perry K.D."/>
            <person name="Baker G."/>
            <person name="Powis K."/>
            <person name="Heckel D.G."/>
            <person name="Baxter S.W."/>
        </authorList>
    </citation>
    <scope>NUCLEOTIDE SEQUENCE [LARGE SCALE GENOMIC DNA]</scope>
    <source>
        <strain evidence="8 9">LV</strain>
        <tissue evidence="8">Single pupa</tissue>
    </source>
</reference>
<feature type="compositionally biased region" description="Polar residues" evidence="6">
    <location>
        <begin position="102"/>
        <end position="112"/>
    </location>
</feature>
<keyword evidence="3" id="KW-0862">Zinc</keyword>
<sequence length="257" mass="29292">MNCKACNLNVNPGDRLLCNSCKGVYHYQCLNMTHYTYMNNFVRCKKPWTCEACLNVTRRTGRKDNTPVRHQFQTAEPVTQEMNMSCDDLPQQEESAREIKSAHSQNSPNAAGTSAKRAAEMRSTSQQVTLASIQELLNSTLDTKLSEFRNQLESSIKQEVLSLVQHEIKTLQSDFTETTDFLQAEQNDLKVNVEKTNDSIKLLENRIDSMQGEMTILKTKLMNAERLTRSQNVELQSVPETKNENVLHIVNKICETI</sequence>
<dbReference type="PROSITE" id="PS01359">
    <property type="entry name" value="ZF_PHD_1"/>
    <property type="match status" value="1"/>
</dbReference>
<feature type="region of interest" description="Disordered" evidence="6">
    <location>
        <begin position="83"/>
        <end position="123"/>
    </location>
</feature>
<evidence type="ECO:0000256" key="4">
    <source>
        <dbReference type="PROSITE-ProRule" id="PRU00146"/>
    </source>
</evidence>
<evidence type="ECO:0000313" key="9">
    <source>
        <dbReference type="Proteomes" id="UP000823941"/>
    </source>
</evidence>
<dbReference type="InterPro" id="IPR011011">
    <property type="entry name" value="Znf_FYVE_PHD"/>
</dbReference>
<evidence type="ECO:0000256" key="2">
    <source>
        <dbReference type="ARBA" id="ARBA00022771"/>
    </source>
</evidence>
<dbReference type="InterPro" id="IPR013083">
    <property type="entry name" value="Znf_RING/FYVE/PHD"/>
</dbReference>
<keyword evidence="1" id="KW-0479">Metal-binding</keyword>
<gene>
    <name evidence="8" type="ORF">JYU34_020141</name>
</gene>
<protein>
    <recommendedName>
        <fullName evidence="7">PHD-type domain-containing protein</fullName>
    </recommendedName>
</protein>
<keyword evidence="9" id="KW-1185">Reference proteome</keyword>
<dbReference type="Gene3D" id="3.30.40.10">
    <property type="entry name" value="Zinc/RING finger domain, C3HC4 (zinc finger)"/>
    <property type="match status" value="1"/>
</dbReference>
<feature type="coiled-coil region" evidence="5">
    <location>
        <begin position="186"/>
        <end position="227"/>
    </location>
</feature>
<evidence type="ECO:0000256" key="6">
    <source>
        <dbReference type="SAM" id="MobiDB-lite"/>
    </source>
</evidence>
<accession>A0ABQ7PW36</accession>
<dbReference type="SUPFAM" id="SSF57903">
    <property type="entry name" value="FYVE/PHD zinc finger"/>
    <property type="match status" value="1"/>
</dbReference>
<comment type="caution">
    <text evidence="8">The sequence shown here is derived from an EMBL/GenBank/DDBJ whole genome shotgun (WGS) entry which is preliminary data.</text>
</comment>
<dbReference type="Proteomes" id="UP000823941">
    <property type="component" value="Chromosome 27"/>
</dbReference>
<dbReference type="InterPro" id="IPR019786">
    <property type="entry name" value="Zinc_finger_PHD-type_CS"/>
</dbReference>
<keyword evidence="2 4" id="KW-0863">Zinc-finger</keyword>
<organism evidence="8 9">
    <name type="scientific">Plutella xylostella</name>
    <name type="common">Diamondback moth</name>
    <name type="synonym">Plutella maculipennis</name>
    <dbReference type="NCBI Taxonomy" id="51655"/>
    <lineage>
        <taxon>Eukaryota</taxon>
        <taxon>Metazoa</taxon>
        <taxon>Ecdysozoa</taxon>
        <taxon>Arthropoda</taxon>
        <taxon>Hexapoda</taxon>
        <taxon>Insecta</taxon>
        <taxon>Pterygota</taxon>
        <taxon>Neoptera</taxon>
        <taxon>Endopterygota</taxon>
        <taxon>Lepidoptera</taxon>
        <taxon>Glossata</taxon>
        <taxon>Ditrysia</taxon>
        <taxon>Yponomeutoidea</taxon>
        <taxon>Plutellidae</taxon>
        <taxon>Plutella</taxon>
    </lineage>
</organism>
<evidence type="ECO:0000256" key="5">
    <source>
        <dbReference type="SAM" id="Coils"/>
    </source>
</evidence>
<evidence type="ECO:0000313" key="8">
    <source>
        <dbReference type="EMBL" id="KAG7297167.1"/>
    </source>
</evidence>
<dbReference type="PROSITE" id="PS50016">
    <property type="entry name" value="ZF_PHD_2"/>
    <property type="match status" value="1"/>
</dbReference>
<feature type="domain" description="PHD-type" evidence="7">
    <location>
        <begin position="1"/>
        <end position="56"/>
    </location>
</feature>
<keyword evidence="5" id="KW-0175">Coiled coil</keyword>
<dbReference type="EMBL" id="JAHIBW010000027">
    <property type="protein sequence ID" value="KAG7297167.1"/>
    <property type="molecule type" value="Genomic_DNA"/>
</dbReference>
<evidence type="ECO:0000256" key="1">
    <source>
        <dbReference type="ARBA" id="ARBA00022723"/>
    </source>
</evidence>
<evidence type="ECO:0000256" key="3">
    <source>
        <dbReference type="ARBA" id="ARBA00022833"/>
    </source>
</evidence>